<accession>A0A4P7HPL6</accession>
<evidence type="ECO:0000313" key="2">
    <source>
        <dbReference type="Proteomes" id="UP000296374"/>
    </source>
</evidence>
<sequence>MATHDKGWLSGRIRRNAFRQWNRFLKTVTLRQQPVDHDLRDEARDLQQVLARFLQIADARAVRAGNSLARIDLPAGTDWRWRPQVMSSRSTLPALISPPDGKWLSEEVALYHDCPERALILCQTRNRLATDLAEYGIKLEVMGFSGSYLSFSLALPPEALENLGGHYIVRLDAMLQAERPIRVYSRLNIQQGPNTETLLRQMGDPIEGPGCQRVVEFDLGYAELSQRSVDKAWLDVILEAPYMNAVSLRDVILSRHPRAHI</sequence>
<dbReference type="RefSeq" id="WP_135313965.1">
    <property type="nucleotide sequence ID" value="NZ_CP038439.1"/>
</dbReference>
<reference evidence="2" key="1">
    <citation type="submission" date="2019-03" db="EMBL/GenBank/DDBJ databases">
        <authorList>
            <person name="Li J."/>
        </authorList>
    </citation>
    <scope>NUCLEOTIDE SEQUENCE [LARGE SCALE GENOMIC DNA]</scope>
    <source>
        <strain evidence="2">2251</strain>
    </source>
</reference>
<dbReference type="Proteomes" id="UP000296374">
    <property type="component" value="Chromosome"/>
</dbReference>
<gene>
    <name evidence="1" type="ORF">E4191_14100</name>
</gene>
<dbReference type="InterPro" id="IPR045514">
    <property type="entry name" value="DUF6478"/>
</dbReference>
<evidence type="ECO:0000313" key="1">
    <source>
        <dbReference type="EMBL" id="QBX35700.1"/>
    </source>
</evidence>
<name>A0A4P7HPL6_9RHOB</name>
<dbReference type="EMBL" id="CP038439">
    <property type="protein sequence ID" value="QBX35700.1"/>
    <property type="molecule type" value="Genomic_DNA"/>
</dbReference>
<dbReference type="AlphaFoldDB" id="A0A4P7HPL6"/>
<protein>
    <submittedName>
        <fullName evidence="1">Uncharacterized protein</fullName>
    </submittedName>
</protein>
<dbReference type="KEGG" id="plia:E4191_14100"/>
<organism evidence="1 2">
    <name type="scientific">Paracoccus liaowanqingii</name>
    <dbReference type="NCBI Taxonomy" id="2560053"/>
    <lineage>
        <taxon>Bacteria</taxon>
        <taxon>Pseudomonadati</taxon>
        <taxon>Pseudomonadota</taxon>
        <taxon>Alphaproteobacteria</taxon>
        <taxon>Rhodobacterales</taxon>
        <taxon>Paracoccaceae</taxon>
        <taxon>Paracoccus</taxon>
    </lineage>
</organism>
<dbReference type="Pfam" id="PF20086">
    <property type="entry name" value="DUF6478"/>
    <property type="match status" value="1"/>
</dbReference>
<proteinExistence type="predicted"/>